<feature type="region of interest" description="Disordered" evidence="1">
    <location>
        <begin position="137"/>
        <end position="211"/>
    </location>
</feature>
<feature type="compositionally biased region" description="Low complexity" evidence="1">
    <location>
        <begin position="187"/>
        <end position="211"/>
    </location>
</feature>
<feature type="region of interest" description="Disordered" evidence="1">
    <location>
        <begin position="24"/>
        <end position="102"/>
    </location>
</feature>
<evidence type="ECO:0000256" key="1">
    <source>
        <dbReference type="SAM" id="MobiDB-lite"/>
    </source>
</evidence>
<dbReference type="SUPFAM" id="SSF82199">
    <property type="entry name" value="SET domain"/>
    <property type="match status" value="1"/>
</dbReference>
<feature type="compositionally biased region" description="Polar residues" evidence="1">
    <location>
        <begin position="257"/>
        <end position="267"/>
    </location>
</feature>
<evidence type="ECO:0000313" key="3">
    <source>
        <dbReference type="EMBL" id="KAK0418806.1"/>
    </source>
</evidence>
<feature type="compositionally biased region" description="Polar residues" evidence="1">
    <location>
        <begin position="148"/>
        <end position="167"/>
    </location>
</feature>
<feature type="domain" description="SET" evidence="2">
    <location>
        <begin position="1443"/>
        <end position="1586"/>
    </location>
</feature>
<feature type="compositionally biased region" description="Basic residues" evidence="1">
    <location>
        <begin position="170"/>
        <end position="179"/>
    </location>
</feature>
<dbReference type="SMART" id="SM00317">
    <property type="entry name" value="SET"/>
    <property type="match status" value="1"/>
</dbReference>
<protein>
    <recommendedName>
        <fullName evidence="2">SET domain-containing protein</fullName>
    </recommendedName>
</protein>
<feature type="region of interest" description="Disordered" evidence="1">
    <location>
        <begin position="1232"/>
        <end position="1270"/>
    </location>
</feature>
<reference evidence="3" key="1">
    <citation type="submission" date="2023-06" db="EMBL/GenBank/DDBJ databases">
        <title>Genomic analysis of the entomopathogenic nematode Steinernema hermaphroditum.</title>
        <authorList>
            <person name="Schwarz E.M."/>
            <person name="Heppert J.K."/>
            <person name="Baniya A."/>
            <person name="Schwartz H.T."/>
            <person name="Tan C.-H."/>
            <person name="Antoshechkin I."/>
            <person name="Sternberg P.W."/>
            <person name="Goodrich-Blair H."/>
            <person name="Dillman A.R."/>
        </authorList>
    </citation>
    <scope>NUCLEOTIDE SEQUENCE</scope>
    <source>
        <strain evidence="3">PS9179</strain>
        <tissue evidence="3">Whole animal</tissue>
    </source>
</reference>
<dbReference type="InterPro" id="IPR001214">
    <property type="entry name" value="SET_dom"/>
</dbReference>
<feature type="region of interest" description="Disordered" evidence="1">
    <location>
        <begin position="246"/>
        <end position="267"/>
    </location>
</feature>
<dbReference type="EMBL" id="JAUCMV010000002">
    <property type="protein sequence ID" value="KAK0418806.1"/>
    <property type="molecule type" value="Genomic_DNA"/>
</dbReference>
<feature type="compositionally biased region" description="Polar residues" evidence="1">
    <location>
        <begin position="89"/>
        <end position="101"/>
    </location>
</feature>
<feature type="compositionally biased region" description="Polar residues" evidence="1">
    <location>
        <begin position="1348"/>
        <end position="1359"/>
    </location>
</feature>
<feature type="compositionally biased region" description="Low complexity" evidence="1">
    <location>
        <begin position="56"/>
        <end position="69"/>
    </location>
</feature>
<proteinExistence type="predicted"/>
<dbReference type="Pfam" id="PF00856">
    <property type="entry name" value="SET"/>
    <property type="match status" value="1"/>
</dbReference>
<feature type="region of interest" description="Disordered" evidence="1">
    <location>
        <begin position="1291"/>
        <end position="1373"/>
    </location>
</feature>
<keyword evidence="4" id="KW-1185">Reference proteome</keyword>
<dbReference type="PROSITE" id="PS50280">
    <property type="entry name" value="SET"/>
    <property type="match status" value="1"/>
</dbReference>
<sequence length="1628" mass="183923">MVITRRQSATLKTSNSVSHVELNGIAAPSCSKSLPDGERCSQEDNEETSTSAESLPTTTPRRSSRSISISEKEQTMARSISYSGYDPRPQTQGVRAKTPSSPLCVAGLTSPLSIFEKALSLAHQRNHKSDADAAIEKDGHDQRACDSPTATSHTDTVSERPTPSLSNSPSKKHSRRPKSKWLEHLISPESSRESSPVISSSSSKSHSPVESMNRIVTNLQSAAGECSSITPESDQVMVIPTVEAVTTQRPRGRPRSLRNSTSRNQSQINDLSSALEILQNLRNSSYITSIPATLKNHIDKALKEAADCFESIGAAPVHDDVSVYDLSAVMKTPTQSTPGKINEGERFRTPSSRPQRTPTISTPLSTRSMSRRMATQEAKRDQPEWFLSLNTTSLVKVRGTASFLDRYLELKHGQQAQNTSFTTRQDLDKLRTDFDNDVAQMQKEEKISFVPEALVYSYFAAKKPHVVCIPSFVTQEERDYPSMLALGERFSKTQTYEAIGCFVEIDGFFSIIVTNMLSTEARVLGIAKHTHPDVQKVRNVIKALNGANNINVRNNFTSANGGDPGQREVVWAADKWFGARKRFGEEHENMLERMLDYLTANRDEVLFHYMQFCEAKAFAEASSYISIGNESLGSSSLNQSMMSVSTFYDDEDGGPFLAEKDLFTYLCLSYPDAVVVPSQAFRGDLSKSLNPNVCRLPENGSRELCILLLYGSANIEIGICKDRHLTIIANKRVDKLHRDQLRVASELLTNDIVTVSTDWKRMRYKLDQNTLGRRVIFGVLGFLRDPAFEYSSRRGRSDFLRAIYGKIQENQGLVTELNKKFDSLPELEIDLPDFSFGIPSNEDEPAEPVVQAPALTFLSESDLFAYLVLTYPHATIVPSYALQTENLDKTINSRTCHFPTKSKEKLWIILAQVDDQVQIGVFKKAALTIFGRMSEDHVMAYRMVAAVSTLGEKKVAVSRRKLPTADNVRNKWEIFFAMRHIENNDHLPRPKKNSPWERSFLNHITSVFKNNKKGKEKALRQYESGKEAIPNVIDEDDDIQILEEFLEDTQHLNFPTTKFDDSDDEDFNFNLMEIFESEENQEHKERAFETIGDIMGDDFVPVPGRMHIYEDERGVERVSMNPSVVPTTPRTTDQVPEETKNMWTSLAKKEDVAGIQKTISEPERNSASLSIAEIVTKATFTLKERVQSCSAVRKQRRVERVFFSCSAPEKQEVNKVKKQEIVIGRKRNASMCPSSQDLLKSPKRFRRESRSPLLSSSMEEHKETLSKVQNADTKEQTVAYTRAWKTTTEATELSAQVNSEKTEQDTADGAESLPSSSKRKRKAMESKDINENQDVVLCEDPQPGMSGTGTKNLKDTGTPNAAEKPAKRRKRNDSLVQYLEKNLERLSQGKANGSEPYSVFNSHWARKLKLIKTVNLTEEDLPESKPQRKLNAFLQLGLVQKFNYLEERKSIFGKGVFATEPIKADRYVVDYPCRAMSSEEFSRMYEVVSEKKRKKIDRQRMHFDIPEKAIDYVFCALDVDDKKKRPLWNGEPVKFYGHRLNHSSKHPNVKPVVKHRVDDDGNRVAIVIFRSLRDIKKGEELLWDYTADGVSPHLENKPWLLWCPCRKCEGKCWCDLCKGKELHLAVVY</sequence>
<evidence type="ECO:0000313" key="4">
    <source>
        <dbReference type="Proteomes" id="UP001175271"/>
    </source>
</evidence>
<accession>A0AA39I6N5</accession>
<dbReference type="Proteomes" id="UP001175271">
    <property type="component" value="Unassembled WGS sequence"/>
</dbReference>
<feature type="compositionally biased region" description="Polar residues" evidence="1">
    <location>
        <begin position="349"/>
        <end position="368"/>
    </location>
</feature>
<feature type="region of interest" description="Disordered" evidence="1">
    <location>
        <begin position="333"/>
        <end position="370"/>
    </location>
</feature>
<gene>
    <name evidence="3" type="ORF">QR680_013783</name>
</gene>
<comment type="caution">
    <text evidence="3">The sequence shown here is derived from an EMBL/GenBank/DDBJ whole genome shotgun (WGS) entry which is preliminary data.</text>
</comment>
<organism evidence="3 4">
    <name type="scientific">Steinernema hermaphroditum</name>
    <dbReference type="NCBI Taxonomy" id="289476"/>
    <lineage>
        <taxon>Eukaryota</taxon>
        <taxon>Metazoa</taxon>
        <taxon>Ecdysozoa</taxon>
        <taxon>Nematoda</taxon>
        <taxon>Chromadorea</taxon>
        <taxon>Rhabditida</taxon>
        <taxon>Tylenchina</taxon>
        <taxon>Panagrolaimomorpha</taxon>
        <taxon>Strongyloidoidea</taxon>
        <taxon>Steinernematidae</taxon>
        <taxon>Steinernema</taxon>
    </lineage>
</organism>
<evidence type="ECO:0000259" key="2">
    <source>
        <dbReference type="PROSITE" id="PS50280"/>
    </source>
</evidence>
<name>A0AA39I6N5_9BILA</name>
<dbReference type="Gene3D" id="2.170.270.10">
    <property type="entry name" value="SET domain"/>
    <property type="match status" value="1"/>
</dbReference>
<dbReference type="InterPro" id="IPR046341">
    <property type="entry name" value="SET_dom_sf"/>
</dbReference>